<dbReference type="EMBL" id="BSOH01000012">
    <property type="protein sequence ID" value="GLR17486.1"/>
    <property type="molecule type" value="Genomic_DNA"/>
</dbReference>
<dbReference type="InterPro" id="IPR010496">
    <property type="entry name" value="AL/BT2_dom"/>
</dbReference>
<dbReference type="GO" id="GO:0016787">
    <property type="term" value="F:hydrolase activity"/>
    <property type="evidence" value="ECO:0007669"/>
    <property type="project" value="UniProtKB-KW"/>
</dbReference>
<keyword evidence="1" id="KW-0732">Signal</keyword>
<dbReference type="Gene3D" id="2.60.120.560">
    <property type="entry name" value="Exo-inulinase, domain 1"/>
    <property type="match status" value="1"/>
</dbReference>
<comment type="caution">
    <text evidence="3">The sequence shown here is derived from an EMBL/GenBank/DDBJ whole genome shotgun (WGS) entry which is preliminary data.</text>
</comment>
<evidence type="ECO:0000256" key="1">
    <source>
        <dbReference type="SAM" id="SignalP"/>
    </source>
</evidence>
<keyword evidence="4" id="KW-1185">Reference proteome</keyword>
<reference evidence="3" key="2">
    <citation type="submission" date="2023-01" db="EMBL/GenBank/DDBJ databases">
        <title>Draft genome sequence of Portibacter lacus strain NBRC 108769.</title>
        <authorList>
            <person name="Sun Q."/>
            <person name="Mori K."/>
        </authorList>
    </citation>
    <scope>NUCLEOTIDE SEQUENCE</scope>
    <source>
        <strain evidence="3">NBRC 108769</strain>
    </source>
</reference>
<protein>
    <submittedName>
        <fullName evidence="3">Large multifunctional protein- glycosyl hydrolase</fullName>
    </submittedName>
</protein>
<feature type="domain" description="3-keto-alpha-glucoside-1,2-lyase/3-keto-2-hydroxy-glucal hydratase" evidence="2">
    <location>
        <begin position="135"/>
        <end position="300"/>
    </location>
</feature>
<dbReference type="Pfam" id="PF06439">
    <property type="entry name" value="3keto-disac_hyd"/>
    <property type="match status" value="1"/>
</dbReference>
<proteinExistence type="predicted"/>
<dbReference type="AlphaFoldDB" id="A0AA37WD24"/>
<name>A0AA37WD24_9BACT</name>
<organism evidence="3 4">
    <name type="scientific">Portibacter lacus</name>
    <dbReference type="NCBI Taxonomy" id="1099794"/>
    <lineage>
        <taxon>Bacteria</taxon>
        <taxon>Pseudomonadati</taxon>
        <taxon>Bacteroidota</taxon>
        <taxon>Saprospiria</taxon>
        <taxon>Saprospirales</taxon>
        <taxon>Haliscomenobacteraceae</taxon>
        <taxon>Portibacter</taxon>
    </lineage>
</organism>
<dbReference type="RefSeq" id="WP_235295136.1">
    <property type="nucleotide sequence ID" value="NZ_BSOH01000012.1"/>
</dbReference>
<feature type="chain" id="PRO_5041266718" evidence="1">
    <location>
        <begin position="19"/>
        <end position="304"/>
    </location>
</feature>
<evidence type="ECO:0000313" key="4">
    <source>
        <dbReference type="Proteomes" id="UP001156666"/>
    </source>
</evidence>
<dbReference type="Proteomes" id="UP001156666">
    <property type="component" value="Unassembled WGS sequence"/>
</dbReference>
<keyword evidence="3" id="KW-0378">Hydrolase</keyword>
<accession>A0AA37WD24</accession>
<gene>
    <name evidence="3" type="ORF">GCM10007940_21010</name>
</gene>
<evidence type="ECO:0000313" key="3">
    <source>
        <dbReference type="EMBL" id="GLR17486.1"/>
    </source>
</evidence>
<evidence type="ECO:0000259" key="2">
    <source>
        <dbReference type="Pfam" id="PF06439"/>
    </source>
</evidence>
<feature type="signal peptide" evidence="1">
    <location>
        <begin position="1"/>
        <end position="18"/>
    </location>
</feature>
<sequence>MRSILILLLSIFFFSANSQSNLIEGKWDLTVSAEGKEKPSWLSVSHSGVNTYVGQFVYAFGSARPISEVKMDGNKFSFSIPRQWEPEGQDMQFTGTVNQNSISGTLIYTDGTKQPFTGVRAPKLAYTYNPTWGEPINLFNGKDFTGWTPMGENQWKVIDGVLTSEKAGANLVSNQKFDDFKLHIEFRYPKGSNSGIYLRGRYETQIADNAGSDPSNILFGGIYGFLTPTEMVAKAAGEWQSFDITLIGNRVTIIANGKPIIIDRAIPGITGGALDSNEGEAGPFMIQGDHGPVEFRNIIVTPRI</sequence>
<reference evidence="3" key="1">
    <citation type="journal article" date="2014" name="Int. J. Syst. Evol. Microbiol.">
        <title>Complete genome sequence of Corynebacterium casei LMG S-19264T (=DSM 44701T), isolated from a smear-ripened cheese.</title>
        <authorList>
            <consortium name="US DOE Joint Genome Institute (JGI-PGF)"/>
            <person name="Walter F."/>
            <person name="Albersmeier A."/>
            <person name="Kalinowski J."/>
            <person name="Ruckert C."/>
        </authorList>
    </citation>
    <scope>NUCLEOTIDE SEQUENCE</scope>
    <source>
        <strain evidence="3">NBRC 108769</strain>
    </source>
</reference>